<comment type="cofactor">
    <cofactor evidence="1">
        <name>Zn(2+)</name>
        <dbReference type="ChEBI" id="CHEBI:29105"/>
    </cofactor>
</comment>
<evidence type="ECO:0000313" key="21">
    <source>
        <dbReference type="RefSeq" id="XP_029011023.1"/>
    </source>
</evidence>
<comment type="subcellular location">
    <subcellularLocation>
        <location evidence="2">Secreted</location>
    </subcellularLocation>
</comment>
<dbReference type="InterPro" id="IPR001759">
    <property type="entry name" value="PTX_dom"/>
</dbReference>
<dbReference type="CTD" id="765"/>
<feature type="domain" description="Alpha-carbonic anhydrase" evidence="18">
    <location>
        <begin position="25"/>
        <end position="282"/>
    </location>
</feature>
<evidence type="ECO:0000256" key="3">
    <source>
        <dbReference type="ARBA" id="ARBA00010718"/>
    </source>
</evidence>
<dbReference type="Gene3D" id="3.10.200.10">
    <property type="entry name" value="Alpha carbonic anhydrase"/>
    <property type="match status" value="1"/>
</dbReference>
<keyword evidence="10" id="KW-0325">Glycoprotein</keyword>
<dbReference type="OrthoDB" id="429145at2759"/>
<dbReference type="EC" id="4.2.1.1" evidence="4"/>
<keyword evidence="20" id="KW-1185">Reference proteome</keyword>
<evidence type="ECO:0000256" key="1">
    <source>
        <dbReference type="ARBA" id="ARBA00001947"/>
    </source>
</evidence>
<dbReference type="GO" id="GO:0008270">
    <property type="term" value="F:zinc ion binding"/>
    <property type="evidence" value="ECO:0007669"/>
    <property type="project" value="InterPro"/>
</dbReference>
<dbReference type="PANTHER" id="PTHR18952:SF110">
    <property type="entry name" value="CARBONIC ANHYDRASE 6"/>
    <property type="match status" value="1"/>
</dbReference>
<dbReference type="Gene3D" id="2.60.120.200">
    <property type="match status" value="1"/>
</dbReference>
<dbReference type="InterPro" id="IPR036398">
    <property type="entry name" value="CA_dom_sf"/>
</dbReference>
<dbReference type="CDD" id="cd03125">
    <property type="entry name" value="alpha_CA_VI"/>
    <property type="match status" value="1"/>
</dbReference>
<keyword evidence="8" id="KW-0862">Zinc</keyword>
<dbReference type="PRINTS" id="PR00895">
    <property type="entry name" value="PENTAXIN"/>
</dbReference>
<dbReference type="PROSITE" id="PS51828">
    <property type="entry name" value="PTX_2"/>
    <property type="match status" value="1"/>
</dbReference>
<evidence type="ECO:0000256" key="2">
    <source>
        <dbReference type="ARBA" id="ARBA00004613"/>
    </source>
</evidence>
<feature type="domain" description="Pentraxin (PTX)" evidence="19">
    <location>
        <begin position="334"/>
        <end position="538"/>
    </location>
</feature>
<evidence type="ECO:0000256" key="11">
    <source>
        <dbReference type="ARBA" id="ARBA00023239"/>
    </source>
</evidence>
<evidence type="ECO:0000256" key="14">
    <source>
        <dbReference type="ARBA" id="ARBA00032196"/>
    </source>
</evidence>
<dbReference type="GO" id="GO:0009986">
    <property type="term" value="C:cell surface"/>
    <property type="evidence" value="ECO:0007669"/>
    <property type="project" value="Ensembl"/>
</dbReference>
<dbReference type="Pfam" id="PF00194">
    <property type="entry name" value="Carb_anhydrase"/>
    <property type="match status" value="1"/>
</dbReference>
<dbReference type="InterPro" id="IPR013320">
    <property type="entry name" value="ConA-like_dom_sf"/>
</dbReference>
<feature type="chain" id="PRO_5027744433" description="Carbonic anhydrase 6" evidence="17">
    <location>
        <begin position="18"/>
        <end position="539"/>
    </location>
</feature>
<evidence type="ECO:0000256" key="16">
    <source>
        <dbReference type="PROSITE-ProRule" id="PRU01172"/>
    </source>
</evidence>
<dbReference type="InParanoid" id="A0A6P7MXG5"/>
<dbReference type="RefSeq" id="XP_029011023.1">
    <property type="nucleotide sequence ID" value="XM_029155190.3"/>
</dbReference>
<sequence length="539" mass="60134">MEVPFVFVSAVLACVAGADIRDHGIHWTYSEGALDQMHWPDMYPACGGKKQSPIDIQRRSVRHNPDMLQLELKGYDAQKGNFLMSNNGHSVQIDLPPTMVITKGLPGKYTAVQMHLHWGGWDLEVSGAEHTIDGIRYMAELHVVHYNSDKYKSFAEARDKSDGLAVLAFFYEDGHFENTYYSDFISNLANIKYAGQSMNISSIDVRSMLPENLNHFFRYQGSLTTPPCYESIIWTVFDTPITLSHNQIRKLESTLMDIDNKTIWNDYRMAQPLNDRVVESSFLPRLGKGTFCRQDEIESKLLKIEGLITSLGKHLVSGGISPSRPTKNEPHGLFPLVLNFQERNYVSYALARLSHGLQLDSFTACMHVLPQSEGVNTVVSYSSNGNDNELLISIGEDPFAREVGLWIGNEFVNLPHGVAAGGWANYCVTWSSHTGGAELWVNGMVGEQRYLRRGYTISAGGVLILGKDQDGLLGISNADAFVGRMTDVNVWNYVLTTADIRDQMSCDRNNSVGGNVFSWGTTELSLYGGVQLDTHYRCS</sequence>
<evidence type="ECO:0000256" key="7">
    <source>
        <dbReference type="ARBA" id="ARBA00022723"/>
    </source>
</evidence>
<dbReference type="GeneID" id="114858239"/>
<dbReference type="SUPFAM" id="SSF51069">
    <property type="entry name" value="Carbonic anhydrase"/>
    <property type="match status" value="1"/>
</dbReference>
<comment type="function">
    <text evidence="12">Reversible hydration of carbon dioxide. Its role in saliva is unknown.</text>
</comment>
<dbReference type="PANTHER" id="PTHR18952">
    <property type="entry name" value="CARBONIC ANHYDRASE"/>
    <property type="match status" value="1"/>
</dbReference>
<feature type="signal peptide" evidence="17">
    <location>
        <begin position="1"/>
        <end position="17"/>
    </location>
</feature>
<keyword evidence="11" id="KW-0456">Lyase</keyword>
<reference evidence="21" key="1">
    <citation type="submission" date="2025-08" db="UniProtKB">
        <authorList>
            <consortium name="RefSeq"/>
        </authorList>
    </citation>
    <scope>IDENTIFICATION</scope>
</reference>
<evidence type="ECO:0000256" key="17">
    <source>
        <dbReference type="SAM" id="SignalP"/>
    </source>
</evidence>
<evidence type="ECO:0000256" key="5">
    <source>
        <dbReference type="ARBA" id="ARBA00014200"/>
    </source>
</evidence>
<organism evidence="20 21">
    <name type="scientific">Betta splendens</name>
    <name type="common">Siamese fighting fish</name>
    <dbReference type="NCBI Taxonomy" id="158456"/>
    <lineage>
        <taxon>Eukaryota</taxon>
        <taxon>Metazoa</taxon>
        <taxon>Chordata</taxon>
        <taxon>Craniata</taxon>
        <taxon>Vertebrata</taxon>
        <taxon>Euteleostomi</taxon>
        <taxon>Actinopterygii</taxon>
        <taxon>Neopterygii</taxon>
        <taxon>Teleostei</taxon>
        <taxon>Neoteleostei</taxon>
        <taxon>Acanthomorphata</taxon>
        <taxon>Anabantaria</taxon>
        <taxon>Anabantiformes</taxon>
        <taxon>Anabantoidei</taxon>
        <taxon>Osphronemidae</taxon>
        <taxon>Betta</taxon>
    </lineage>
</organism>
<dbReference type="GO" id="GO:0005615">
    <property type="term" value="C:extracellular space"/>
    <property type="evidence" value="ECO:0007669"/>
    <property type="project" value="TreeGrafter"/>
</dbReference>
<evidence type="ECO:0000313" key="20">
    <source>
        <dbReference type="Proteomes" id="UP000515150"/>
    </source>
</evidence>
<evidence type="ECO:0000256" key="10">
    <source>
        <dbReference type="ARBA" id="ARBA00023180"/>
    </source>
</evidence>
<evidence type="ECO:0000256" key="6">
    <source>
        <dbReference type="ARBA" id="ARBA00022525"/>
    </source>
</evidence>
<keyword evidence="17" id="KW-0732">Signal</keyword>
<evidence type="ECO:0000259" key="18">
    <source>
        <dbReference type="PROSITE" id="PS51144"/>
    </source>
</evidence>
<keyword evidence="6" id="KW-0964">Secreted</keyword>
<evidence type="ECO:0000256" key="12">
    <source>
        <dbReference type="ARBA" id="ARBA00025355"/>
    </source>
</evidence>
<evidence type="ECO:0000256" key="8">
    <source>
        <dbReference type="ARBA" id="ARBA00022833"/>
    </source>
</evidence>
<comment type="catalytic activity">
    <reaction evidence="15">
        <text>hydrogencarbonate + H(+) = CO2 + H2O</text>
        <dbReference type="Rhea" id="RHEA:10748"/>
        <dbReference type="ChEBI" id="CHEBI:15377"/>
        <dbReference type="ChEBI" id="CHEBI:15378"/>
        <dbReference type="ChEBI" id="CHEBI:16526"/>
        <dbReference type="ChEBI" id="CHEBI:17544"/>
        <dbReference type="EC" id="4.2.1.1"/>
    </reaction>
</comment>
<dbReference type="InterPro" id="IPR001148">
    <property type="entry name" value="CA_dom"/>
</dbReference>
<keyword evidence="9" id="KW-1015">Disulfide bond</keyword>
<comment type="caution">
    <text evidence="16">Lacks conserved residue(s) required for the propagation of feature annotation.</text>
</comment>
<evidence type="ECO:0000259" key="19">
    <source>
        <dbReference type="PROSITE" id="PS51828"/>
    </source>
</evidence>
<dbReference type="GO" id="GO:0004089">
    <property type="term" value="F:carbonate dehydratase activity"/>
    <property type="evidence" value="ECO:0007669"/>
    <property type="project" value="UniProtKB-EC"/>
</dbReference>
<evidence type="ECO:0000256" key="15">
    <source>
        <dbReference type="ARBA" id="ARBA00048348"/>
    </source>
</evidence>
<comment type="similarity">
    <text evidence="3">Belongs to the alpha-carbonic anhydrase family.</text>
</comment>
<accession>A0A6P7MXG5</accession>
<evidence type="ECO:0000256" key="9">
    <source>
        <dbReference type="ARBA" id="ARBA00023157"/>
    </source>
</evidence>
<name>A0A6P7MXG5_BETSP</name>
<dbReference type="SMART" id="SM01057">
    <property type="entry name" value="Carb_anhydrase"/>
    <property type="match status" value="1"/>
</dbReference>
<dbReference type="FunFam" id="3.10.200.10:FF:000003">
    <property type="entry name" value="Carbonic anhydrase 12"/>
    <property type="match status" value="1"/>
</dbReference>
<gene>
    <name evidence="21" type="primary">ca6</name>
</gene>
<dbReference type="PROSITE" id="PS51144">
    <property type="entry name" value="ALPHA_CA_2"/>
    <property type="match status" value="1"/>
</dbReference>
<dbReference type="SMART" id="SM00159">
    <property type="entry name" value="PTX"/>
    <property type="match status" value="1"/>
</dbReference>
<evidence type="ECO:0000256" key="13">
    <source>
        <dbReference type="ARBA" id="ARBA00031549"/>
    </source>
</evidence>
<dbReference type="InterPro" id="IPR023561">
    <property type="entry name" value="Carbonic_anhydrase_a-class"/>
</dbReference>
<dbReference type="AlphaFoldDB" id="A0A6P7MXG5"/>
<dbReference type="GO" id="GO:0036269">
    <property type="term" value="P:swimming behavior"/>
    <property type="evidence" value="ECO:0007669"/>
    <property type="project" value="Ensembl"/>
</dbReference>
<dbReference type="KEGG" id="bspl:114858239"/>
<proteinExistence type="inferred from homology"/>
<dbReference type="SUPFAM" id="SSF49899">
    <property type="entry name" value="Concanavalin A-like lectins/glucanases"/>
    <property type="match status" value="1"/>
</dbReference>
<dbReference type="Pfam" id="PF00354">
    <property type="entry name" value="Pentaxin"/>
    <property type="match status" value="1"/>
</dbReference>
<protein>
    <recommendedName>
        <fullName evidence="5">Carbonic anhydrase 6</fullName>
        <ecNumber evidence="4">4.2.1.1</ecNumber>
    </recommendedName>
    <alternativeName>
        <fullName evidence="13">Carbonate dehydratase VI</fullName>
    </alternativeName>
    <alternativeName>
        <fullName evidence="14">Carbonic anhydrase VI</fullName>
    </alternativeName>
</protein>
<evidence type="ECO:0000256" key="4">
    <source>
        <dbReference type="ARBA" id="ARBA00012925"/>
    </source>
</evidence>
<dbReference type="Proteomes" id="UP000515150">
    <property type="component" value="Chromosome 7"/>
</dbReference>
<keyword evidence="7" id="KW-0479">Metal-binding</keyword>